<accession>A0ABV5WPQ1</accession>
<dbReference type="RefSeq" id="WP_379952069.1">
    <property type="nucleotide sequence ID" value="NZ_JBHMAF010000196.1"/>
</dbReference>
<dbReference type="EMBL" id="JBHMAF010000196">
    <property type="protein sequence ID" value="MFB9762051.1"/>
    <property type="molecule type" value="Genomic_DNA"/>
</dbReference>
<feature type="transmembrane region" description="Helical" evidence="1">
    <location>
        <begin position="12"/>
        <end position="30"/>
    </location>
</feature>
<gene>
    <name evidence="2" type="ORF">ACFFMS_27885</name>
</gene>
<keyword evidence="1" id="KW-1133">Transmembrane helix</keyword>
<keyword evidence="1" id="KW-0472">Membrane</keyword>
<protein>
    <recommendedName>
        <fullName evidence="4">Bacterial Pleckstrin homology domain-containing protein</fullName>
    </recommendedName>
</protein>
<proteinExistence type="predicted"/>
<comment type="caution">
    <text evidence="2">The sequence shown here is derived from an EMBL/GenBank/DDBJ whole genome shotgun (WGS) entry which is preliminary data.</text>
</comment>
<evidence type="ECO:0000313" key="2">
    <source>
        <dbReference type="EMBL" id="MFB9762051.1"/>
    </source>
</evidence>
<evidence type="ECO:0000313" key="3">
    <source>
        <dbReference type="Proteomes" id="UP001589609"/>
    </source>
</evidence>
<keyword evidence="1" id="KW-0812">Transmembrane</keyword>
<evidence type="ECO:0008006" key="4">
    <source>
        <dbReference type="Google" id="ProtNLM"/>
    </source>
</evidence>
<dbReference type="Proteomes" id="UP001589609">
    <property type="component" value="Unassembled WGS sequence"/>
</dbReference>
<feature type="transmembrane region" description="Helical" evidence="1">
    <location>
        <begin position="50"/>
        <end position="71"/>
    </location>
</feature>
<keyword evidence="3" id="KW-1185">Reference proteome</keyword>
<evidence type="ECO:0000256" key="1">
    <source>
        <dbReference type="SAM" id="Phobius"/>
    </source>
</evidence>
<reference evidence="2 3" key="1">
    <citation type="submission" date="2024-09" db="EMBL/GenBank/DDBJ databases">
        <authorList>
            <person name="Sun Q."/>
            <person name="Mori K."/>
        </authorList>
    </citation>
    <scope>NUCLEOTIDE SEQUENCE [LARGE SCALE GENOMIC DNA]</scope>
    <source>
        <strain evidence="2 3">JCM 11201</strain>
    </source>
</reference>
<name>A0ABV5WPQ1_9BACI</name>
<sequence>MKQTYQEVQYMPWYTYIPIFLISGFIWYGWIQQTFFNISFGDKPMSNAELLLGSMIGLALSIFFVMLRLVTEVKEEGIIVRFTPLRSRYIPYTGIAGMEVVSYHLLSYGGLGLRWTPYKGWAYIMGSMRGVKLQFADGEELLIGSKDPERLLQLIESQKWK</sequence>
<organism evidence="2 3">
    <name type="scientific">Ectobacillus funiculus</name>
    <dbReference type="NCBI Taxonomy" id="137993"/>
    <lineage>
        <taxon>Bacteria</taxon>
        <taxon>Bacillati</taxon>
        <taxon>Bacillota</taxon>
        <taxon>Bacilli</taxon>
        <taxon>Bacillales</taxon>
        <taxon>Bacillaceae</taxon>
        <taxon>Ectobacillus</taxon>
    </lineage>
</organism>